<dbReference type="EMBL" id="VYKJ01000028">
    <property type="protein sequence ID" value="KAA8994651.1"/>
    <property type="molecule type" value="Genomic_DNA"/>
</dbReference>
<dbReference type="Proteomes" id="UP000335415">
    <property type="component" value="Unassembled WGS sequence"/>
</dbReference>
<evidence type="ECO:0000259" key="1">
    <source>
        <dbReference type="Pfam" id="PF07514"/>
    </source>
</evidence>
<dbReference type="InterPro" id="IPR011119">
    <property type="entry name" value="Unchr_helicase_relaxase_TraI"/>
</dbReference>
<sequence>MKTGIHAKLKWLTGKKPIPEPATASLYQENTPGWLYPQKAEALLVTPLRRQLMKIIWQRTSLPVALFKELYQSPVARFAELVQQFPASEYHHHSHPGGLLDHTLEVMAFAAKLRQRHLLPVGAAPED</sequence>
<dbReference type="AlphaFoldDB" id="A0A5J5FQC5"/>
<dbReference type="Pfam" id="PF07514">
    <property type="entry name" value="TraI_2"/>
    <property type="match status" value="1"/>
</dbReference>
<dbReference type="Gene3D" id="1.10.3210.40">
    <property type="match status" value="1"/>
</dbReference>
<evidence type="ECO:0000313" key="2">
    <source>
        <dbReference type="EMBL" id="KAA8994651.1"/>
    </source>
</evidence>
<comment type="caution">
    <text evidence="2">The sequence shown here is derived from an EMBL/GenBank/DDBJ whole genome shotgun (WGS) entry which is preliminary data.</text>
</comment>
<accession>A0A5J5FQC5</accession>
<evidence type="ECO:0000313" key="3">
    <source>
        <dbReference type="Proteomes" id="UP000335415"/>
    </source>
</evidence>
<feature type="domain" description="Uncharacterised" evidence="1">
    <location>
        <begin position="38"/>
        <end position="127"/>
    </location>
</feature>
<gene>
    <name evidence="2" type="ORF">FJU30_26170</name>
</gene>
<feature type="non-terminal residue" evidence="2">
    <location>
        <position position="127"/>
    </location>
</feature>
<name>A0A5J5FQC5_9GAMM</name>
<keyword evidence="3" id="KW-1185">Reference proteome</keyword>
<proteinExistence type="predicted"/>
<protein>
    <submittedName>
        <fullName evidence="2">Relaxase</fullName>
    </submittedName>
</protein>
<organism evidence="2 3">
    <name type="scientific">Affinibrenneria salicis</name>
    <dbReference type="NCBI Taxonomy" id="2590031"/>
    <lineage>
        <taxon>Bacteria</taxon>
        <taxon>Pseudomonadati</taxon>
        <taxon>Pseudomonadota</taxon>
        <taxon>Gammaproteobacteria</taxon>
        <taxon>Enterobacterales</taxon>
        <taxon>Pectobacteriaceae</taxon>
        <taxon>Affinibrenneria</taxon>
    </lineage>
</organism>
<reference evidence="2 3" key="1">
    <citation type="submission" date="2019-09" db="EMBL/GenBank/DDBJ databases">
        <authorList>
            <person name="Li Y."/>
        </authorList>
    </citation>
    <scope>NUCLEOTIDE SEQUENCE [LARGE SCALE GENOMIC DNA]</scope>
    <source>
        <strain evidence="2 3">L3-3HA</strain>
    </source>
</reference>
<dbReference type="RefSeq" id="WP_191091697.1">
    <property type="nucleotide sequence ID" value="NZ_VYKJ01000028.1"/>
</dbReference>